<dbReference type="SUPFAM" id="SSF51069">
    <property type="entry name" value="Carbonic anhydrase"/>
    <property type="match status" value="1"/>
</dbReference>
<gene>
    <name evidence="10" type="ORF">HAV22_27825</name>
</gene>
<keyword evidence="4" id="KW-0862">Zinc</keyword>
<sequence length="367" mass="39753">MRNLIALFACSCVTFCASAANDPAAAAAAKLAASVSRPASAMVPVAKKAEPVVTKAEPVEKKAEPVEKKGEPAASSASTNEDEAEVELSAKIAQRLAALRERQQARATAAARAKKLADAKRRQDEQVALAAAAAAAAAAAPKHGTVWSYEGETGPANWSKINVDWARCGTGNRQSPIDLRDGIKVNLEQISFDYHPSSFSEVNNGHTIQVTVGGGNFITVGNTAYELQEFHFHRPSEEKINGKGTEMVMHLVHRSAEGKVAIIAVLLERGQPHRLMQTIWDNLPLEKYDTVSPSIVIDPTDALPERREYFTYMGSLTEPPCTEGVLWMVFKQPMQASPAQMALYSRMYPLNARPLQATSGRMIKESN</sequence>
<evidence type="ECO:0000259" key="9">
    <source>
        <dbReference type="PROSITE" id="PS51144"/>
    </source>
</evidence>
<evidence type="ECO:0000256" key="1">
    <source>
        <dbReference type="ARBA" id="ARBA00010718"/>
    </source>
</evidence>
<keyword evidence="3" id="KW-0479">Metal-binding</keyword>
<dbReference type="SMART" id="SM01057">
    <property type="entry name" value="Carb_anhydrase"/>
    <property type="match status" value="1"/>
</dbReference>
<keyword evidence="11" id="KW-1185">Reference proteome</keyword>
<proteinExistence type="inferred from homology"/>
<dbReference type="PANTHER" id="PTHR18952:SF265">
    <property type="entry name" value="CARBONIC ANHYDRASE"/>
    <property type="match status" value="1"/>
</dbReference>
<evidence type="ECO:0000256" key="6">
    <source>
        <dbReference type="ARBA" id="ARBA00048348"/>
    </source>
</evidence>
<name>A0ABX0PJF7_9BURK</name>
<dbReference type="CDD" id="cd03124">
    <property type="entry name" value="alpha_CA_prokaryotic_like"/>
    <property type="match status" value="1"/>
</dbReference>
<accession>A0ABX0PJF7</accession>
<feature type="compositionally biased region" description="Basic and acidic residues" evidence="7">
    <location>
        <begin position="57"/>
        <end position="71"/>
    </location>
</feature>
<evidence type="ECO:0000313" key="11">
    <source>
        <dbReference type="Proteomes" id="UP000716322"/>
    </source>
</evidence>
<evidence type="ECO:0000256" key="7">
    <source>
        <dbReference type="SAM" id="MobiDB-lite"/>
    </source>
</evidence>
<evidence type="ECO:0000256" key="3">
    <source>
        <dbReference type="ARBA" id="ARBA00022723"/>
    </source>
</evidence>
<protein>
    <recommendedName>
        <fullName evidence="2">carbonic anhydrase</fullName>
        <ecNumber evidence="2">4.2.1.1</ecNumber>
    </recommendedName>
</protein>
<dbReference type="InterPro" id="IPR036398">
    <property type="entry name" value="CA_dom_sf"/>
</dbReference>
<evidence type="ECO:0000256" key="5">
    <source>
        <dbReference type="ARBA" id="ARBA00023239"/>
    </source>
</evidence>
<feature type="domain" description="Alpha-carbonic anhydrase" evidence="9">
    <location>
        <begin position="145"/>
        <end position="367"/>
    </location>
</feature>
<dbReference type="Gene3D" id="3.10.200.10">
    <property type="entry name" value="Alpha carbonic anhydrase"/>
    <property type="match status" value="1"/>
</dbReference>
<comment type="catalytic activity">
    <reaction evidence="6">
        <text>hydrogencarbonate + H(+) = CO2 + H2O</text>
        <dbReference type="Rhea" id="RHEA:10748"/>
        <dbReference type="ChEBI" id="CHEBI:15377"/>
        <dbReference type="ChEBI" id="CHEBI:15378"/>
        <dbReference type="ChEBI" id="CHEBI:16526"/>
        <dbReference type="ChEBI" id="CHEBI:17544"/>
        <dbReference type="EC" id="4.2.1.1"/>
    </reaction>
</comment>
<evidence type="ECO:0000313" key="10">
    <source>
        <dbReference type="EMBL" id="NIA57439.1"/>
    </source>
</evidence>
<keyword evidence="5" id="KW-0456">Lyase</keyword>
<organism evidence="10 11">
    <name type="scientific">Telluria antibiotica</name>
    <dbReference type="NCBI Taxonomy" id="2717319"/>
    <lineage>
        <taxon>Bacteria</taxon>
        <taxon>Pseudomonadati</taxon>
        <taxon>Pseudomonadota</taxon>
        <taxon>Betaproteobacteria</taxon>
        <taxon>Burkholderiales</taxon>
        <taxon>Oxalobacteraceae</taxon>
        <taxon>Telluria group</taxon>
        <taxon>Telluria</taxon>
    </lineage>
</organism>
<evidence type="ECO:0000256" key="8">
    <source>
        <dbReference type="SAM" id="SignalP"/>
    </source>
</evidence>
<dbReference type="EMBL" id="JAAQOM010000022">
    <property type="protein sequence ID" value="NIA57439.1"/>
    <property type="molecule type" value="Genomic_DNA"/>
</dbReference>
<dbReference type="InterPro" id="IPR023561">
    <property type="entry name" value="Carbonic_anhydrase_a-class"/>
</dbReference>
<dbReference type="RefSeq" id="WP_166864044.1">
    <property type="nucleotide sequence ID" value="NZ_JAAQOM010000022.1"/>
</dbReference>
<dbReference type="PROSITE" id="PS51144">
    <property type="entry name" value="ALPHA_CA_2"/>
    <property type="match status" value="1"/>
</dbReference>
<dbReference type="Proteomes" id="UP000716322">
    <property type="component" value="Unassembled WGS sequence"/>
</dbReference>
<reference evidence="10 11" key="1">
    <citation type="submission" date="2020-03" db="EMBL/GenBank/DDBJ databases">
        <title>Genome sequence of strain Massilia sp. TW-1.</title>
        <authorList>
            <person name="Chaudhary D.K."/>
        </authorList>
    </citation>
    <scope>NUCLEOTIDE SEQUENCE [LARGE SCALE GENOMIC DNA]</scope>
    <source>
        <strain evidence="10 11">TW-1</strain>
    </source>
</reference>
<dbReference type="InterPro" id="IPR001148">
    <property type="entry name" value="CA_dom"/>
</dbReference>
<dbReference type="InterPro" id="IPR041891">
    <property type="entry name" value="Alpha_CA_prokaryot-like"/>
</dbReference>
<evidence type="ECO:0000256" key="4">
    <source>
        <dbReference type="ARBA" id="ARBA00022833"/>
    </source>
</evidence>
<feature type="chain" id="PRO_5045224510" description="carbonic anhydrase" evidence="8">
    <location>
        <begin position="20"/>
        <end position="367"/>
    </location>
</feature>
<feature type="signal peptide" evidence="8">
    <location>
        <begin position="1"/>
        <end position="19"/>
    </location>
</feature>
<dbReference type="EC" id="4.2.1.1" evidence="2"/>
<keyword evidence="8" id="KW-0732">Signal</keyword>
<comment type="caution">
    <text evidence="10">The sequence shown here is derived from an EMBL/GenBank/DDBJ whole genome shotgun (WGS) entry which is preliminary data.</text>
</comment>
<evidence type="ECO:0000256" key="2">
    <source>
        <dbReference type="ARBA" id="ARBA00012925"/>
    </source>
</evidence>
<dbReference type="Pfam" id="PF00194">
    <property type="entry name" value="Carb_anhydrase"/>
    <property type="match status" value="1"/>
</dbReference>
<feature type="region of interest" description="Disordered" evidence="7">
    <location>
        <begin position="53"/>
        <end position="83"/>
    </location>
</feature>
<dbReference type="PANTHER" id="PTHR18952">
    <property type="entry name" value="CARBONIC ANHYDRASE"/>
    <property type="match status" value="1"/>
</dbReference>
<comment type="similarity">
    <text evidence="1">Belongs to the alpha-carbonic anhydrase family.</text>
</comment>